<proteinExistence type="predicted"/>
<dbReference type="EMBL" id="JAMPKK010000009">
    <property type="protein sequence ID" value="MEP0864035.1"/>
    <property type="molecule type" value="Genomic_DNA"/>
</dbReference>
<name>A0ABV0JL98_9CYAN</name>
<keyword evidence="1" id="KW-0812">Transmembrane</keyword>
<reference evidence="2 3" key="1">
    <citation type="submission" date="2022-04" db="EMBL/GenBank/DDBJ databases">
        <title>Positive selection, recombination, and allopatry shape intraspecific diversity of widespread and dominant cyanobacteria.</title>
        <authorList>
            <person name="Wei J."/>
            <person name="Shu W."/>
            <person name="Hu C."/>
        </authorList>
    </citation>
    <scope>NUCLEOTIDE SEQUENCE [LARGE SCALE GENOMIC DNA]</scope>
    <source>
        <strain evidence="2 3">GB2-A5</strain>
    </source>
</reference>
<evidence type="ECO:0000313" key="3">
    <source>
        <dbReference type="Proteomes" id="UP001442494"/>
    </source>
</evidence>
<organism evidence="2 3">
    <name type="scientific">Funiculus sociatus GB2-A5</name>
    <dbReference type="NCBI Taxonomy" id="2933946"/>
    <lineage>
        <taxon>Bacteria</taxon>
        <taxon>Bacillati</taxon>
        <taxon>Cyanobacteriota</taxon>
        <taxon>Cyanophyceae</taxon>
        <taxon>Coleofasciculales</taxon>
        <taxon>Coleofasciculaceae</taxon>
        <taxon>Funiculus</taxon>
    </lineage>
</organism>
<dbReference type="RefSeq" id="WP_190418344.1">
    <property type="nucleotide sequence ID" value="NZ_JAMPKK010000009.1"/>
</dbReference>
<evidence type="ECO:0000256" key="1">
    <source>
        <dbReference type="SAM" id="Phobius"/>
    </source>
</evidence>
<keyword evidence="1" id="KW-0472">Membrane</keyword>
<evidence type="ECO:0000313" key="2">
    <source>
        <dbReference type="EMBL" id="MEP0864035.1"/>
    </source>
</evidence>
<keyword evidence="3" id="KW-1185">Reference proteome</keyword>
<feature type="transmembrane region" description="Helical" evidence="1">
    <location>
        <begin position="22"/>
        <end position="42"/>
    </location>
</feature>
<gene>
    <name evidence="2" type="ORF">NDI37_06105</name>
</gene>
<comment type="caution">
    <text evidence="2">The sequence shown here is derived from an EMBL/GenBank/DDBJ whole genome shotgun (WGS) entry which is preliminary data.</text>
</comment>
<sequence>MESSGQSANSSDQPPPQRWAEFLGTAIALITLTLPVFAIAHYSPSRVETLQRPTLYSLPLPED</sequence>
<dbReference type="Proteomes" id="UP001442494">
    <property type="component" value="Unassembled WGS sequence"/>
</dbReference>
<keyword evidence="1" id="KW-1133">Transmembrane helix</keyword>
<protein>
    <submittedName>
        <fullName evidence="2">Uncharacterized protein</fullName>
    </submittedName>
</protein>
<accession>A0ABV0JL98</accession>